<evidence type="ECO:0000256" key="4">
    <source>
        <dbReference type="SAM" id="Phobius"/>
    </source>
</evidence>
<feature type="domain" description="CUB" evidence="5">
    <location>
        <begin position="172"/>
        <end position="283"/>
    </location>
</feature>
<evidence type="ECO:0000256" key="2">
    <source>
        <dbReference type="ARBA" id="ARBA00023157"/>
    </source>
</evidence>
<comment type="caution">
    <text evidence="3">Lacks conserved residue(s) required for the propagation of feature annotation.</text>
</comment>
<feature type="transmembrane region" description="Helical" evidence="4">
    <location>
        <begin position="12"/>
        <end position="43"/>
    </location>
</feature>
<feature type="domain" description="ZP" evidence="6">
    <location>
        <begin position="292"/>
        <end position="533"/>
    </location>
</feature>
<sequence length="617" mass="68362">MHTLTHSHSHTHIYIYILFFTVFKIFTAIMPSLEWLTIFFVLLAPSLAQEKASPIAEQCGDVLTEPYQPLQIKQSADKDCTWDIKRSANETTRLVFSVLNLNPNADCSQENVTVSDENLQVLGVLCPNSPQISVFEAVGGLSVRVFTDSNTSDRILYLFYNSFATGSEPVSCGGNTRGISGTISSPSYPNRHPDFAFCVWHLDAPKNTKIQLSFTEIFLEIDPLCRFDFIAVYDGPSTSSPLLDLLCGRTTAQLETSSNSVTLMLSADYANSYFGFSAAYKALPKSNTTSLSCSGDEMTVIINPSYLESLGYTADELTLTDTACGPLSSNPVAFIVPYQTCGTVRKLEDHTISYTNTISASLARGLITRRKQVQIIVTCELDGNTVVEIMYTTEDDIIQEQRDTSRYDVGLSFFTSETFVTPVLESPYFVDLNQTLFLQATLHLPDPQLTVFTDSCFASSEPKFQAATYDLVRQGCAKDDTYHNFPSGSGFARFSFGAFKFLHLHNSVYLKCRVVICDTNDTASRCNQGCITRHRRDLGSSKWKANAVVGPIRLGHHTHNDISESIGEENGSKAEHGSFYLFGILVLVANVLIVSLVVLRSSRKQRAAYRYHPVPTQ</sequence>
<keyword evidence="4" id="KW-1133">Transmembrane helix</keyword>
<dbReference type="Gene3D" id="2.60.120.290">
    <property type="entry name" value="Spermadhesin, CUB domain"/>
    <property type="match status" value="2"/>
</dbReference>
<keyword evidence="4" id="KW-0812">Transmembrane</keyword>
<keyword evidence="4" id="KW-0472">Membrane</keyword>
<dbReference type="InterPro" id="IPR035914">
    <property type="entry name" value="Sperma_CUB_dom_sf"/>
</dbReference>
<dbReference type="Proteomes" id="UP000694892">
    <property type="component" value="Chromosome 7L"/>
</dbReference>
<dbReference type="SMART" id="SM00042">
    <property type="entry name" value="CUB"/>
    <property type="match status" value="2"/>
</dbReference>
<dbReference type="PROSITE" id="PS01180">
    <property type="entry name" value="CUB"/>
    <property type="match status" value="2"/>
</dbReference>
<evidence type="ECO:0000256" key="1">
    <source>
        <dbReference type="ARBA" id="ARBA00022729"/>
    </source>
</evidence>
<dbReference type="OMA" id="CEMEYNS"/>
<dbReference type="CDD" id="cd00041">
    <property type="entry name" value="CUB"/>
    <property type="match status" value="1"/>
</dbReference>
<feature type="domain" description="CUB" evidence="5">
    <location>
        <begin position="59"/>
        <end position="163"/>
    </location>
</feature>
<dbReference type="InterPro" id="IPR001507">
    <property type="entry name" value="ZP_dom"/>
</dbReference>
<proteinExistence type="predicted"/>
<name>A0A974CE77_XENLA</name>
<evidence type="ECO:0008006" key="9">
    <source>
        <dbReference type="Google" id="ProtNLM"/>
    </source>
</evidence>
<evidence type="ECO:0000256" key="3">
    <source>
        <dbReference type="PROSITE-ProRule" id="PRU00059"/>
    </source>
</evidence>
<dbReference type="AlphaFoldDB" id="A0A974CE77"/>
<dbReference type="InterPro" id="IPR055356">
    <property type="entry name" value="ZP-N"/>
</dbReference>
<dbReference type="Pfam" id="PF00100">
    <property type="entry name" value="Zona_pellucida"/>
    <property type="match status" value="1"/>
</dbReference>
<protein>
    <recommendedName>
        <fullName evidence="9">CUB and zona pellucida-like domain-containing protein 1</fullName>
    </recommendedName>
</protein>
<keyword evidence="2" id="KW-1015">Disulfide bond</keyword>
<dbReference type="PROSITE" id="PS51034">
    <property type="entry name" value="ZP_2"/>
    <property type="match status" value="1"/>
</dbReference>
<evidence type="ECO:0000259" key="6">
    <source>
        <dbReference type="PROSITE" id="PS51034"/>
    </source>
</evidence>
<dbReference type="Pfam" id="PF00431">
    <property type="entry name" value="CUB"/>
    <property type="match status" value="1"/>
</dbReference>
<evidence type="ECO:0000313" key="7">
    <source>
        <dbReference type="EMBL" id="OCT71572.1"/>
    </source>
</evidence>
<dbReference type="InterPro" id="IPR042235">
    <property type="entry name" value="ZP-C_dom"/>
</dbReference>
<evidence type="ECO:0000259" key="5">
    <source>
        <dbReference type="PROSITE" id="PS01180"/>
    </source>
</evidence>
<accession>A0A974CE77</accession>
<dbReference type="InterPro" id="IPR055355">
    <property type="entry name" value="ZP-C"/>
</dbReference>
<evidence type="ECO:0000313" key="8">
    <source>
        <dbReference type="Proteomes" id="UP000694892"/>
    </source>
</evidence>
<feature type="transmembrane region" description="Helical" evidence="4">
    <location>
        <begin position="579"/>
        <end position="599"/>
    </location>
</feature>
<dbReference type="EMBL" id="CM004478">
    <property type="protein sequence ID" value="OCT71572.1"/>
    <property type="molecule type" value="Genomic_DNA"/>
</dbReference>
<dbReference type="SUPFAM" id="SSF49854">
    <property type="entry name" value="Spermadhesin, CUB domain"/>
    <property type="match status" value="2"/>
</dbReference>
<organism evidence="7 8">
    <name type="scientific">Xenopus laevis</name>
    <name type="common">African clawed frog</name>
    <dbReference type="NCBI Taxonomy" id="8355"/>
    <lineage>
        <taxon>Eukaryota</taxon>
        <taxon>Metazoa</taxon>
        <taxon>Chordata</taxon>
        <taxon>Craniata</taxon>
        <taxon>Vertebrata</taxon>
        <taxon>Euteleostomi</taxon>
        <taxon>Amphibia</taxon>
        <taxon>Batrachia</taxon>
        <taxon>Anura</taxon>
        <taxon>Pipoidea</taxon>
        <taxon>Pipidae</taxon>
        <taxon>Xenopodinae</taxon>
        <taxon>Xenopus</taxon>
        <taxon>Xenopus</taxon>
    </lineage>
</organism>
<gene>
    <name evidence="7" type="ORF">XELAEV_18034550mg</name>
</gene>
<dbReference type="PANTHER" id="PTHR14002:SF27">
    <property type="entry name" value="CUB AND ZONA PELLUCIDA-LIKE DOMAIN-CONTAINING PROTEIN 1"/>
    <property type="match status" value="1"/>
</dbReference>
<dbReference type="Gene3D" id="2.60.40.4100">
    <property type="entry name" value="Zona pellucida, ZP-C domain"/>
    <property type="match status" value="1"/>
</dbReference>
<dbReference type="Pfam" id="PF23344">
    <property type="entry name" value="ZP-N"/>
    <property type="match status" value="1"/>
</dbReference>
<reference evidence="8" key="1">
    <citation type="journal article" date="2016" name="Nature">
        <title>Genome evolution in the allotetraploid frog Xenopus laevis.</title>
        <authorList>
            <person name="Session A.M."/>
            <person name="Uno Y."/>
            <person name="Kwon T."/>
            <person name="Chapman J.A."/>
            <person name="Toyoda A."/>
            <person name="Takahashi S."/>
            <person name="Fukui A."/>
            <person name="Hikosaka A."/>
            <person name="Suzuki A."/>
            <person name="Kondo M."/>
            <person name="van Heeringen S.J."/>
            <person name="Quigley I."/>
            <person name="Heinz S."/>
            <person name="Ogino H."/>
            <person name="Ochi H."/>
            <person name="Hellsten U."/>
            <person name="Lyons J.B."/>
            <person name="Simakov O."/>
            <person name="Putnam N."/>
            <person name="Stites J."/>
            <person name="Kuroki Y."/>
            <person name="Tanaka T."/>
            <person name="Michiue T."/>
            <person name="Watanabe M."/>
            <person name="Bogdanovic O."/>
            <person name="Lister R."/>
            <person name="Georgiou G."/>
            <person name="Paranjpe S.S."/>
            <person name="van Kruijsbergen I."/>
            <person name="Shu S."/>
            <person name="Carlson J."/>
            <person name="Kinoshita T."/>
            <person name="Ohta Y."/>
            <person name="Mawaribuchi S."/>
            <person name="Jenkins J."/>
            <person name="Grimwood J."/>
            <person name="Schmutz J."/>
            <person name="Mitros T."/>
            <person name="Mozaffari S.V."/>
            <person name="Suzuki Y."/>
            <person name="Haramoto Y."/>
            <person name="Yamamoto T.S."/>
            <person name="Takagi C."/>
            <person name="Heald R."/>
            <person name="Miller K."/>
            <person name="Haudenschild C."/>
            <person name="Kitzman J."/>
            <person name="Nakayama T."/>
            <person name="Izutsu Y."/>
            <person name="Robert J."/>
            <person name="Fortriede J."/>
            <person name="Burns K."/>
            <person name="Lotay V."/>
            <person name="Karimi K."/>
            <person name="Yasuoka Y."/>
            <person name="Dichmann D.S."/>
            <person name="Flajnik M.F."/>
            <person name="Houston D.W."/>
            <person name="Shendure J."/>
            <person name="DuPasquier L."/>
            <person name="Vize P.D."/>
            <person name="Zorn A.M."/>
            <person name="Ito M."/>
            <person name="Marcotte E.M."/>
            <person name="Wallingford J.B."/>
            <person name="Ito Y."/>
            <person name="Asashima M."/>
            <person name="Ueno N."/>
            <person name="Matsuda Y."/>
            <person name="Veenstra G.J."/>
            <person name="Fujiyama A."/>
            <person name="Harland R.M."/>
            <person name="Taira M."/>
            <person name="Rokhsar D.S."/>
        </authorList>
    </citation>
    <scope>NUCLEOTIDE SEQUENCE [LARGE SCALE GENOMIC DNA]</scope>
    <source>
        <strain evidence="8">J</strain>
    </source>
</reference>
<dbReference type="Gene3D" id="2.60.40.3210">
    <property type="entry name" value="Zona pellucida, ZP-N domain"/>
    <property type="match status" value="1"/>
</dbReference>
<dbReference type="FunFam" id="2.60.120.290:FF:000005">
    <property type="entry name" value="Procollagen C-endopeptidase enhancer 1"/>
    <property type="match status" value="1"/>
</dbReference>
<dbReference type="FunFam" id="2.60.40.4100:FF:000005">
    <property type="entry name" value="Deleted in malignant brain tumors 1"/>
    <property type="match status" value="1"/>
</dbReference>
<dbReference type="SMART" id="SM00241">
    <property type="entry name" value="ZP"/>
    <property type="match status" value="1"/>
</dbReference>
<dbReference type="PANTHER" id="PTHR14002">
    <property type="entry name" value="ENDOGLIN/TGF-BETA RECEPTOR TYPE III"/>
    <property type="match status" value="1"/>
</dbReference>
<keyword evidence="1" id="KW-0732">Signal</keyword>
<dbReference type="InterPro" id="IPR000859">
    <property type="entry name" value="CUB_dom"/>
</dbReference>